<evidence type="ECO:0000313" key="3">
    <source>
        <dbReference type="Proteomes" id="UP001158576"/>
    </source>
</evidence>
<feature type="compositionally biased region" description="Low complexity" evidence="1">
    <location>
        <begin position="73"/>
        <end position="94"/>
    </location>
</feature>
<name>A0ABN7SMI6_OIKDI</name>
<protein>
    <submittedName>
        <fullName evidence="2">Oidioi.mRNA.OKI2018_I69.YSR.g17145.t1.cds</fullName>
    </submittedName>
</protein>
<evidence type="ECO:0000256" key="1">
    <source>
        <dbReference type="SAM" id="MobiDB-lite"/>
    </source>
</evidence>
<dbReference type="EMBL" id="OU015570">
    <property type="protein sequence ID" value="CAG5101495.1"/>
    <property type="molecule type" value="Genomic_DNA"/>
</dbReference>
<proteinExistence type="predicted"/>
<organism evidence="2 3">
    <name type="scientific">Oikopleura dioica</name>
    <name type="common">Tunicate</name>
    <dbReference type="NCBI Taxonomy" id="34765"/>
    <lineage>
        <taxon>Eukaryota</taxon>
        <taxon>Metazoa</taxon>
        <taxon>Chordata</taxon>
        <taxon>Tunicata</taxon>
        <taxon>Appendicularia</taxon>
        <taxon>Copelata</taxon>
        <taxon>Oikopleuridae</taxon>
        <taxon>Oikopleura</taxon>
    </lineage>
</organism>
<accession>A0ABN7SMI6</accession>
<feature type="region of interest" description="Disordered" evidence="1">
    <location>
        <begin position="57"/>
        <end position="107"/>
    </location>
</feature>
<reference evidence="2 3" key="1">
    <citation type="submission" date="2021-04" db="EMBL/GenBank/DDBJ databases">
        <authorList>
            <person name="Bliznina A."/>
        </authorList>
    </citation>
    <scope>NUCLEOTIDE SEQUENCE [LARGE SCALE GENOMIC DNA]</scope>
</reference>
<keyword evidence="3" id="KW-1185">Reference proteome</keyword>
<gene>
    <name evidence="2" type="ORF">OKIOD_LOCUS8703</name>
</gene>
<dbReference type="Proteomes" id="UP001158576">
    <property type="component" value="Chromosome YSR"/>
</dbReference>
<feature type="compositionally biased region" description="Polar residues" evidence="1">
    <location>
        <begin position="60"/>
        <end position="72"/>
    </location>
</feature>
<sequence>MLETFDVGADPGETTIVAPATPANRSVVTVPGGSVVAPDESVFVGGANVSAISGVEPLNATGTGPSPNATVLNGSGNSTNGNSTNGNSTNDNGTYTELRSDDNGQIGEQGNIVLRAYRRDGTLGRPTEFNTPRIFRIENYVEPPHKAPADATPFQKQLVALKNNIAEIYLNHNNFREELANGEVRALILVKDENGRVTAFKNNIVLQRRN</sequence>
<evidence type="ECO:0000313" key="2">
    <source>
        <dbReference type="EMBL" id="CAG5101495.1"/>
    </source>
</evidence>